<evidence type="ECO:0000313" key="4">
    <source>
        <dbReference type="Proteomes" id="UP000293162"/>
    </source>
</evidence>
<accession>A0A4Q5LYX8</accession>
<dbReference type="RefSeq" id="WP_130021659.1">
    <property type="nucleotide sequence ID" value="NZ_SEWF01000019.1"/>
</dbReference>
<dbReference type="PANTHER" id="PTHR43625">
    <property type="entry name" value="AFLATOXIN B1 ALDEHYDE REDUCTASE"/>
    <property type="match status" value="1"/>
</dbReference>
<dbReference type="OrthoDB" id="9773828at2"/>
<evidence type="ECO:0000256" key="1">
    <source>
        <dbReference type="ARBA" id="ARBA00023002"/>
    </source>
</evidence>
<dbReference type="InterPro" id="IPR023210">
    <property type="entry name" value="NADP_OxRdtase_dom"/>
</dbReference>
<dbReference type="GO" id="GO:0016491">
    <property type="term" value="F:oxidoreductase activity"/>
    <property type="evidence" value="ECO:0007669"/>
    <property type="project" value="UniProtKB-KW"/>
</dbReference>
<dbReference type="AlphaFoldDB" id="A0A4Q5LYX8"/>
<evidence type="ECO:0000259" key="2">
    <source>
        <dbReference type="Pfam" id="PF00248"/>
    </source>
</evidence>
<reference evidence="3 4" key="1">
    <citation type="submission" date="2019-02" db="EMBL/GenBank/DDBJ databases">
        <title>Bacterial novel species Emticicia sp. 17J42-9 isolated from soil.</title>
        <authorList>
            <person name="Jung H.-Y."/>
        </authorList>
    </citation>
    <scope>NUCLEOTIDE SEQUENCE [LARGE SCALE GENOMIC DNA]</scope>
    <source>
        <strain evidence="3 4">17J42-9</strain>
    </source>
</reference>
<evidence type="ECO:0000313" key="3">
    <source>
        <dbReference type="EMBL" id="RYU95034.1"/>
    </source>
</evidence>
<sequence length="274" mass="30102">MEVLNKQFTIGDTLAINRIGLGTMRATTGAGSWGEPADRQAVIKVIRKAYELGVNFFDTADAYGPGCSELILAEAIEPFKKEVIVATKGGSVKYAPGKMFASGKPGYLKTTVEASLRRLNLETIDLYQLDHVDPEVPIEESVWMLATLKKQGKIREIGLSNIKLDQLRLAQNITRIASVQNSLSIANQTHLKFAQTCASENIAFIAYCPTAMIDTDKAPKYQQKAVEMGITLPQLSLLWLLEKAPNIIPIPGTSSEKHLQENLAVWNMMPSVLN</sequence>
<dbReference type="Gene3D" id="3.20.20.100">
    <property type="entry name" value="NADP-dependent oxidoreductase domain"/>
    <property type="match status" value="1"/>
</dbReference>
<name>A0A4Q5LYX8_9BACT</name>
<dbReference type="InterPro" id="IPR036812">
    <property type="entry name" value="NAD(P)_OxRdtase_dom_sf"/>
</dbReference>
<dbReference type="GO" id="GO:0005737">
    <property type="term" value="C:cytoplasm"/>
    <property type="evidence" value="ECO:0007669"/>
    <property type="project" value="TreeGrafter"/>
</dbReference>
<keyword evidence="1" id="KW-0560">Oxidoreductase</keyword>
<organism evidence="3 4">
    <name type="scientific">Emticicia agri</name>
    <dbReference type="NCBI Taxonomy" id="2492393"/>
    <lineage>
        <taxon>Bacteria</taxon>
        <taxon>Pseudomonadati</taxon>
        <taxon>Bacteroidota</taxon>
        <taxon>Cytophagia</taxon>
        <taxon>Cytophagales</taxon>
        <taxon>Leadbetterellaceae</taxon>
        <taxon>Emticicia</taxon>
    </lineage>
</organism>
<keyword evidence="4" id="KW-1185">Reference proteome</keyword>
<proteinExistence type="predicted"/>
<gene>
    <name evidence="3" type="ORF">EWM59_14215</name>
</gene>
<dbReference type="PANTHER" id="PTHR43625:SF40">
    <property type="entry name" value="ALDO-KETO REDUCTASE YAKC [NADP(+)]"/>
    <property type="match status" value="1"/>
</dbReference>
<dbReference type="Pfam" id="PF00248">
    <property type="entry name" value="Aldo_ket_red"/>
    <property type="match status" value="1"/>
</dbReference>
<protein>
    <submittedName>
        <fullName evidence="3">Aldo/keto reductase</fullName>
    </submittedName>
</protein>
<dbReference type="EMBL" id="SEWF01000019">
    <property type="protein sequence ID" value="RYU95034.1"/>
    <property type="molecule type" value="Genomic_DNA"/>
</dbReference>
<dbReference type="CDD" id="cd19088">
    <property type="entry name" value="AKR_AKR13B1"/>
    <property type="match status" value="1"/>
</dbReference>
<dbReference type="Proteomes" id="UP000293162">
    <property type="component" value="Unassembled WGS sequence"/>
</dbReference>
<comment type="caution">
    <text evidence="3">The sequence shown here is derived from an EMBL/GenBank/DDBJ whole genome shotgun (WGS) entry which is preliminary data.</text>
</comment>
<dbReference type="SUPFAM" id="SSF51430">
    <property type="entry name" value="NAD(P)-linked oxidoreductase"/>
    <property type="match status" value="1"/>
</dbReference>
<feature type="domain" description="NADP-dependent oxidoreductase" evidence="2">
    <location>
        <begin position="18"/>
        <end position="267"/>
    </location>
</feature>
<dbReference type="InterPro" id="IPR050791">
    <property type="entry name" value="Aldo-Keto_reductase"/>
</dbReference>